<name>A0A9X4AKC0_9BACI</name>
<dbReference type="Gene3D" id="1.10.10.10">
    <property type="entry name" value="Winged helix-like DNA-binding domain superfamily/Winged helix DNA-binding domain"/>
    <property type="match status" value="1"/>
</dbReference>
<feature type="domain" description="HTH luxR-type" evidence="4">
    <location>
        <begin position="279"/>
        <end position="344"/>
    </location>
</feature>
<dbReference type="AlphaFoldDB" id="A0A9X4AKC0"/>
<dbReference type="PROSITE" id="PS50043">
    <property type="entry name" value="HTH_LUXR_2"/>
    <property type="match status" value="1"/>
</dbReference>
<evidence type="ECO:0000313" key="5">
    <source>
        <dbReference type="EMBL" id="MDC3421238.1"/>
    </source>
</evidence>
<keyword evidence="6" id="KW-1185">Reference proteome</keyword>
<evidence type="ECO:0000256" key="1">
    <source>
        <dbReference type="ARBA" id="ARBA00023015"/>
    </source>
</evidence>
<keyword evidence="2" id="KW-0238">DNA-binding</keyword>
<comment type="caution">
    <text evidence="5">The sequence shown here is derived from an EMBL/GenBank/DDBJ whole genome shotgun (WGS) entry which is preliminary data.</text>
</comment>
<evidence type="ECO:0000256" key="3">
    <source>
        <dbReference type="ARBA" id="ARBA00023163"/>
    </source>
</evidence>
<protein>
    <submittedName>
        <fullName evidence="5">LuxR C-terminal-related transcriptional regulator</fullName>
    </submittedName>
</protein>
<dbReference type="Pfam" id="PF00196">
    <property type="entry name" value="GerE"/>
    <property type="match status" value="1"/>
</dbReference>
<dbReference type="InterPro" id="IPR000792">
    <property type="entry name" value="Tscrpt_reg_LuxR_C"/>
</dbReference>
<sequence>MEKYDLLRQRCVSYYQSKVGRTHAESDIAEFFYHLGDEFIQSIFFQDTVDDDLYLDHVGKHNFSDIEAYFTLRKKMLAADKVDFFHRETNSTYQYNVSLQHNEIESKLVDAEYIKRMGYRVARILRNKNDEMLGLSIVVPINEDTITQLAKEPVSSCYFQQLSKEMYREFSVPSETNAGWFIRMLDCLDANDTFARSFLLYNLSPLLLSGGRIITSTPLPFFQEVLKSFGFTEVPGATHYDFGTDQPSPTYILDVRGQRLSHYLDQFTNSNDASERLEVILNAYPFTVREKEVVKLILEEYSNIQIAEQLYVAEITVKKHVGRILKKVDVKNRTQLIKRLMESF</sequence>
<gene>
    <name evidence="5" type="ORF">NC661_12735</name>
</gene>
<evidence type="ECO:0000256" key="2">
    <source>
        <dbReference type="ARBA" id="ARBA00023125"/>
    </source>
</evidence>
<organism evidence="5 6">
    <name type="scientific">Aquibacillus koreensis</name>
    <dbReference type="NCBI Taxonomy" id="279446"/>
    <lineage>
        <taxon>Bacteria</taxon>
        <taxon>Bacillati</taxon>
        <taxon>Bacillota</taxon>
        <taxon>Bacilli</taxon>
        <taxon>Bacillales</taxon>
        <taxon>Bacillaceae</taxon>
        <taxon>Aquibacillus</taxon>
    </lineage>
</organism>
<dbReference type="Proteomes" id="UP001145072">
    <property type="component" value="Unassembled WGS sequence"/>
</dbReference>
<dbReference type="EMBL" id="JAMQJZ010000009">
    <property type="protein sequence ID" value="MDC3421238.1"/>
    <property type="molecule type" value="Genomic_DNA"/>
</dbReference>
<dbReference type="RefSeq" id="WP_259871635.1">
    <property type="nucleotide sequence ID" value="NZ_JAMQJZ010000009.1"/>
</dbReference>
<dbReference type="PANTHER" id="PTHR44688:SF16">
    <property type="entry name" value="DNA-BINDING TRANSCRIPTIONAL ACTIVATOR DEVR_DOSR"/>
    <property type="match status" value="1"/>
</dbReference>
<dbReference type="PRINTS" id="PR00038">
    <property type="entry name" value="HTHLUXR"/>
</dbReference>
<dbReference type="GO" id="GO:0003677">
    <property type="term" value="F:DNA binding"/>
    <property type="evidence" value="ECO:0007669"/>
    <property type="project" value="UniProtKB-KW"/>
</dbReference>
<dbReference type="SUPFAM" id="SSF46894">
    <property type="entry name" value="C-terminal effector domain of the bipartite response regulators"/>
    <property type="match status" value="1"/>
</dbReference>
<dbReference type="GO" id="GO:0006355">
    <property type="term" value="P:regulation of DNA-templated transcription"/>
    <property type="evidence" value="ECO:0007669"/>
    <property type="project" value="InterPro"/>
</dbReference>
<reference evidence="5" key="1">
    <citation type="submission" date="2022-06" db="EMBL/GenBank/DDBJ databases">
        <title>Aquibacillus sp. a new bacterium isolated from soil saline samples.</title>
        <authorList>
            <person name="Galisteo C."/>
            <person name="De La Haba R."/>
            <person name="Sanchez-Porro C."/>
            <person name="Ventosa A."/>
        </authorList>
    </citation>
    <scope>NUCLEOTIDE SEQUENCE</scope>
    <source>
        <strain evidence="5">JCM 12387</strain>
    </source>
</reference>
<evidence type="ECO:0000259" key="4">
    <source>
        <dbReference type="PROSITE" id="PS50043"/>
    </source>
</evidence>
<dbReference type="InterPro" id="IPR036388">
    <property type="entry name" value="WH-like_DNA-bd_sf"/>
</dbReference>
<dbReference type="CDD" id="cd06170">
    <property type="entry name" value="LuxR_C_like"/>
    <property type="match status" value="1"/>
</dbReference>
<keyword evidence="1" id="KW-0805">Transcription regulation</keyword>
<evidence type="ECO:0000313" key="6">
    <source>
        <dbReference type="Proteomes" id="UP001145072"/>
    </source>
</evidence>
<keyword evidence="3" id="KW-0804">Transcription</keyword>
<dbReference type="InterPro" id="IPR016032">
    <property type="entry name" value="Sig_transdc_resp-reg_C-effctor"/>
</dbReference>
<proteinExistence type="predicted"/>
<dbReference type="SMART" id="SM00421">
    <property type="entry name" value="HTH_LUXR"/>
    <property type="match status" value="1"/>
</dbReference>
<dbReference type="PANTHER" id="PTHR44688">
    <property type="entry name" value="DNA-BINDING TRANSCRIPTIONAL ACTIVATOR DEVR_DOSR"/>
    <property type="match status" value="1"/>
</dbReference>
<accession>A0A9X4AKC0</accession>